<name>A0ABR2DPG9_9ROSI</name>
<gene>
    <name evidence="1" type="ORF">V6N12_015886</name>
</gene>
<dbReference type="Proteomes" id="UP001472677">
    <property type="component" value="Unassembled WGS sequence"/>
</dbReference>
<sequence length="122" mass="12923">MFLRSLSENEHGEIRQIFHVGLPVSSSPPPVLLRLHLSFRTGFLLVHKLRVGVGGFNEPDQVLLHADTGGASASAPLLLREHSLPDPGTGEGLASPGRRVAVGGGACARAPFLYDLVPVFVP</sequence>
<keyword evidence="2" id="KW-1185">Reference proteome</keyword>
<proteinExistence type="predicted"/>
<evidence type="ECO:0000313" key="1">
    <source>
        <dbReference type="EMBL" id="KAK8543328.1"/>
    </source>
</evidence>
<protein>
    <submittedName>
        <fullName evidence="1">Uncharacterized protein</fullName>
    </submittedName>
</protein>
<comment type="caution">
    <text evidence="1">The sequence shown here is derived from an EMBL/GenBank/DDBJ whole genome shotgun (WGS) entry which is preliminary data.</text>
</comment>
<dbReference type="EMBL" id="JBBPBM010000024">
    <property type="protein sequence ID" value="KAK8543328.1"/>
    <property type="molecule type" value="Genomic_DNA"/>
</dbReference>
<evidence type="ECO:0000313" key="2">
    <source>
        <dbReference type="Proteomes" id="UP001472677"/>
    </source>
</evidence>
<reference evidence="1 2" key="1">
    <citation type="journal article" date="2024" name="G3 (Bethesda)">
        <title>Genome assembly of Hibiscus sabdariffa L. provides insights into metabolisms of medicinal natural products.</title>
        <authorList>
            <person name="Kim T."/>
        </authorList>
    </citation>
    <scope>NUCLEOTIDE SEQUENCE [LARGE SCALE GENOMIC DNA]</scope>
    <source>
        <strain evidence="1">TK-2024</strain>
        <tissue evidence="1">Old leaves</tissue>
    </source>
</reference>
<organism evidence="1 2">
    <name type="scientific">Hibiscus sabdariffa</name>
    <name type="common">roselle</name>
    <dbReference type="NCBI Taxonomy" id="183260"/>
    <lineage>
        <taxon>Eukaryota</taxon>
        <taxon>Viridiplantae</taxon>
        <taxon>Streptophyta</taxon>
        <taxon>Embryophyta</taxon>
        <taxon>Tracheophyta</taxon>
        <taxon>Spermatophyta</taxon>
        <taxon>Magnoliopsida</taxon>
        <taxon>eudicotyledons</taxon>
        <taxon>Gunneridae</taxon>
        <taxon>Pentapetalae</taxon>
        <taxon>rosids</taxon>
        <taxon>malvids</taxon>
        <taxon>Malvales</taxon>
        <taxon>Malvaceae</taxon>
        <taxon>Malvoideae</taxon>
        <taxon>Hibiscus</taxon>
    </lineage>
</organism>
<accession>A0ABR2DPG9</accession>